<evidence type="ECO:0000259" key="9">
    <source>
        <dbReference type="PROSITE" id="PS51186"/>
    </source>
</evidence>
<dbReference type="AlphaFoldDB" id="A0A3E0X0S5"/>
<evidence type="ECO:0000256" key="4">
    <source>
        <dbReference type="ARBA" id="ARBA00017935"/>
    </source>
</evidence>
<protein>
    <recommendedName>
        <fullName evidence="4 8">L-2,4-diaminobutyric acid acetyltransferase</fullName>
        <shortName evidence="8">DABA acetyltransferase</shortName>
        <ecNumber evidence="3 8">2.3.1.178</ecNumber>
    </recommendedName>
</protein>
<dbReference type="InterPro" id="IPR012772">
    <property type="entry name" value="Ectoine_EctA"/>
</dbReference>
<dbReference type="PROSITE" id="PS51186">
    <property type="entry name" value="GNAT"/>
    <property type="match status" value="1"/>
</dbReference>
<comment type="similarity">
    <text evidence="2 8">Belongs to the acetyltransferase family. EctA subfamily.</text>
</comment>
<comment type="function">
    <text evidence="8">Catalyzes the acetylation of L-2,4-diaminobutyrate (DABA) to gamma-N-acetyl-alpha,gamma-diaminobutyric acid (ADABA) with acetyl coenzyme A.</text>
</comment>
<evidence type="ECO:0000313" key="11">
    <source>
        <dbReference type="Proteomes" id="UP000256763"/>
    </source>
</evidence>
<proteinExistence type="inferred from homology"/>
<accession>A0A3E0X0S5</accession>
<dbReference type="CDD" id="cd04301">
    <property type="entry name" value="NAT_SF"/>
    <property type="match status" value="1"/>
</dbReference>
<dbReference type="UniPathway" id="UPA00067">
    <property type="reaction ID" value="UER00122"/>
</dbReference>
<dbReference type="Proteomes" id="UP000256763">
    <property type="component" value="Unassembled WGS sequence"/>
</dbReference>
<organism evidence="10 11">
    <name type="scientific">Alkalilimnicola ehrlichii</name>
    <dbReference type="NCBI Taxonomy" id="351052"/>
    <lineage>
        <taxon>Bacteria</taxon>
        <taxon>Pseudomonadati</taxon>
        <taxon>Pseudomonadota</taxon>
        <taxon>Gammaproteobacteria</taxon>
        <taxon>Chromatiales</taxon>
        <taxon>Ectothiorhodospiraceae</taxon>
        <taxon>Alkalilimnicola</taxon>
    </lineage>
</organism>
<keyword evidence="6 8" id="KW-0012">Acyltransferase</keyword>
<evidence type="ECO:0000256" key="7">
    <source>
        <dbReference type="ARBA" id="ARBA00048924"/>
    </source>
</evidence>
<evidence type="ECO:0000256" key="5">
    <source>
        <dbReference type="ARBA" id="ARBA00022679"/>
    </source>
</evidence>
<evidence type="ECO:0000256" key="3">
    <source>
        <dbReference type="ARBA" id="ARBA00012355"/>
    </source>
</evidence>
<evidence type="ECO:0000256" key="8">
    <source>
        <dbReference type="RuleBase" id="RU365045"/>
    </source>
</evidence>
<dbReference type="GO" id="GO:0019491">
    <property type="term" value="P:ectoine biosynthetic process"/>
    <property type="evidence" value="ECO:0007669"/>
    <property type="project" value="UniProtKB-UniPathway"/>
</dbReference>
<evidence type="ECO:0000256" key="1">
    <source>
        <dbReference type="ARBA" id="ARBA00004978"/>
    </source>
</evidence>
<evidence type="ECO:0000256" key="2">
    <source>
        <dbReference type="ARBA" id="ARBA00010712"/>
    </source>
</evidence>
<gene>
    <name evidence="8" type="primary">ectA</name>
    <name evidence="10" type="ORF">CAL65_03660</name>
</gene>
<keyword evidence="5 8" id="KW-0808">Transferase</keyword>
<comment type="pathway">
    <text evidence="1 8">Amine and polyamine biosynthesis; ectoine biosynthesis; L-ectoine from L-aspartate 4-semialdehyde: step 2/3.</text>
</comment>
<dbReference type="Gene3D" id="3.40.630.30">
    <property type="match status" value="1"/>
</dbReference>
<dbReference type="EMBL" id="NFZW01000002">
    <property type="protein sequence ID" value="RFA39034.1"/>
    <property type="molecule type" value="Genomic_DNA"/>
</dbReference>
<dbReference type="SUPFAM" id="SSF55729">
    <property type="entry name" value="Acyl-CoA N-acyltransferases (Nat)"/>
    <property type="match status" value="1"/>
</dbReference>
<feature type="domain" description="N-acetyltransferase" evidence="9">
    <location>
        <begin position="5"/>
        <end position="168"/>
    </location>
</feature>
<dbReference type="OrthoDB" id="2436196at2"/>
<dbReference type="EC" id="2.3.1.178" evidence="3 8"/>
<dbReference type="InterPro" id="IPR016181">
    <property type="entry name" value="Acyl_CoA_acyltransferase"/>
</dbReference>
<dbReference type="Pfam" id="PF00583">
    <property type="entry name" value="Acetyltransf_1"/>
    <property type="match status" value="1"/>
</dbReference>
<comment type="caution">
    <text evidence="10">The sequence shown here is derived from an EMBL/GenBank/DDBJ whole genome shotgun (WGS) entry which is preliminary data.</text>
</comment>
<dbReference type="PANTHER" id="PTHR43072">
    <property type="entry name" value="N-ACETYLTRANSFERASE"/>
    <property type="match status" value="1"/>
</dbReference>
<dbReference type="NCBIfam" id="TIGR02406">
    <property type="entry name" value="ectoine_EctA"/>
    <property type="match status" value="1"/>
</dbReference>
<evidence type="ECO:0000256" key="6">
    <source>
        <dbReference type="ARBA" id="ARBA00023315"/>
    </source>
</evidence>
<reference evidence="11" key="1">
    <citation type="submission" date="2017-05" db="EMBL/GenBank/DDBJ databases">
        <authorList>
            <person name="Sharma S."/>
            <person name="Sidhu C."/>
            <person name="Pinnaka A.K."/>
        </authorList>
    </citation>
    <scope>NUCLEOTIDE SEQUENCE [LARGE SCALE GENOMIC DNA]</scope>
    <source>
        <strain evidence="11">AK93</strain>
    </source>
</reference>
<dbReference type="InterPro" id="IPR000182">
    <property type="entry name" value="GNAT_dom"/>
</dbReference>
<name>A0A3E0X0S5_9GAMM</name>
<comment type="catalytic activity">
    <reaction evidence="7 8">
        <text>L-2,4-diaminobutanoate + acetyl-CoA = (2S)-4-acetamido-2-aminobutanoate + CoA + H(+)</text>
        <dbReference type="Rhea" id="RHEA:16901"/>
        <dbReference type="ChEBI" id="CHEBI:15378"/>
        <dbReference type="ChEBI" id="CHEBI:57287"/>
        <dbReference type="ChEBI" id="CHEBI:57288"/>
        <dbReference type="ChEBI" id="CHEBI:58761"/>
        <dbReference type="ChEBI" id="CHEBI:58929"/>
        <dbReference type="EC" id="2.3.1.178"/>
    </reaction>
</comment>
<dbReference type="RefSeq" id="WP_116301046.1">
    <property type="nucleotide sequence ID" value="NZ_NFZV01000002.1"/>
</dbReference>
<keyword evidence="11" id="KW-1185">Reference proteome</keyword>
<dbReference type="PANTHER" id="PTHR43072:SF23">
    <property type="entry name" value="UPF0039 PROTEIN C11D3.02C"/>
    <property type="match status" value="1"/>
</dbReference>
<dbReference type="GO" id="GO:0033816">
    <property type="term" value="F:diaminobutyrate acetyltransferase activity"/>
    <property type="evidence" value="ECO:0007669"/>
    <property type="project" value="UniProtKB-EC"/>
</dbReference>
<evidence type="ECO:0000313" key="10">
    <source>
        <dbReference type="EMBL" id="RFA39034.1"/>
    </source>
</evidence>
<sequence length="172" mass="18761">MNETITFRNPTIDDGAAIWKVVKDSGVLDLNSAYLYLLLSKDFAETCAVAEMNGEIVGFITGYRPPGRESVIFVWQIGVDASARGKGLGKRLVSYLLRSQGARGASILETTISPSNDASRALFRGIARDLGVPCEVRPCFAASQFPGTGHEDEELFRIGPYDLSQPNQLIEF</sequence>